<keyword evidence="6" id="KW-0269">Exonuclease</keyword>
<gene>
    <name evidence="11" type="ORF">HGA02_14685</name>
</gene>
<evidence type="ECO:0000256" key="9">
    <source>
        <dbReference type="ARBA" id="ARBA00023204"/>
    </source>
</evidence>
<keyword evidence="5" id="KW-0347">Helicase</keyword>
<proteinExistence type="predicted"/>
<keyword evidence="1" id="KW-0540">Nuclease</keyword>
<evidence type="ECO:0000256" key="2">
    <source>
        <dbReference type="ARBA" id="ARBA00022741"/>
    </source>
</evidence>
<dbReference type="EMBL" id="JAAXOY010000442">
    <property type="protein sequence ID" value="NKY40727.1"/>
    <property type="molecule type" value="Genomic_DNA"/>
</dbReference>
<feature type="non-terminal residue" evidence="11">
    <location>
        <position position="257"/>
    </location>
</feature>
<feature type="region of interest" description="Disordered" evidence="10">
    <location>
        <begin position="70"/>
        <end position="99"/>
    </location>
</feature>
<keyword evidence="7" id="KW-0067">ATP-binding</keyword>
<evidence type="ECO:0000313" key="11">
    <source>
        <dbReference type="EMBL" id="NKY40727.1"/>
    </source>
</evidence>
<evidence type="ECO:0000256" key="1">
    <source>
        <dbReference type="ARBA" id="ARBA00022722"/>
    </source>
</evidence>
<dbReference type="PANTHER" id="PTHR30591">
    <property type="entry name" value="RECBCD ENZYME SUBUNIT RECC"/>
    <property type="match status" value="1"/>
</dbReference>
<keyword evidence="2" id="KW-0547">Nucleotide-binding</keyword>
<sequence>MIVLSRSKNAAAWSAPAGSAVGPVGLSSIALPGTGRRSGRAWCVVPTVVAASLATGSDVRVDTPVRVPRRAEPSTARHRADVSPGQVDHRRVSGADASVTAVEETRTAGALRVHVAERSDVLVDALASVLAQAPPDPFTPDVVLVPTRGVERWVAQRLSHRLGAGPPGDGICANVRFSSPARAVSDVLARVLGVSPDDDPWAPERVAWHVLGVLDDARDDPRLGTPVGHLGDPRDDVRQGRRLRLAQRLAGLLASYD</sequence>
<evidence type="ECO:0000256" key="5">
    <source>
        <dbReference type="ARBA" id="ARBA00022806"/>
    </source>
</evidence>
<reference evidence="11 12" key="1">
    <citation type="submission" date="2020-04" db="EMBL/GenBank/DDBJ databases">
        <title>MicrobeNet Type strains.</title>
        <authorList>
            <person name="Nicholson A.C."/>
        </authorList>
    </citation>
    <scope>NUCLEOTIDE SEQUENCE [LARGE SCALE GENOMIC DNA]</scope>
    <source>
        <strain evidence="11 12">ATCC BAA-787</strain>
    </source>
</reference>
<dbReference type="PANTHER" id="PTHR30591:SF1">
    <property type="entry name" value="RECBCD ENZYME SUBUNIT RECC"/>
    <property type="match status" value="1"/>
</dbReference>
<keyword evidence="9" id="KW-0234">DNA repair</keyword>
<evidence type="ECO:0000256" key="10">
    <source>
        <dbReference type="SAM" id="MobiDB-lite"/>
    </source>
</evidence>
<keyword evidence="4" id="KW-0378">Hydrolase</keyword>
<name>A0ABX1K388_9CELL</name>
<evidence type="ECO:0000256" key="3">
    <source>
        <dbReference type="ARBA" id="ARBA00022763"/>
    </source>
</evidence>
<dbReference type="Pfam" id="PF04257">
    <property type="entry name" value="Exonuc_V_gamma"/>
    <property type="match status" value="1"/>
</dbReference>
<dbReference type="SUPFAM" id="SSF52540">
    <property type="entry name" value="P-loop containing nucleoside triphosphate hydrolases"/>
    <property type="match status" value="1"/>
</dbReference>
<comment type="caution">
    <text evidence="11">The sequence shown here is derived from an EMBL/GenBank/DDBJ whole genome shotgun (WGS) entry which is preliminary data.</text>
</comment>
<keyword evidence="12" id="KW-1185">Reference proteome</keyword>
<evidence type="ECO:0000256" key="4">
    <source>
        <dbReference type="ARBA" id="ARBA00022801"/>
    </source>
</evidence>
<keyword evidence="8" id="KW-0238">DNA-binding</keyword>
<dbReference type="Gene3D" id="3.40.50.10930">
    <property type="match status" value="1"/>
</dbReference>
<protein>
    <submittedName>
        <fullName evidence="11">Exodeoxyribonuclease V subunit gamma</fullName>
    </submittedName>
</protein>
<evidence type="ECO:0000256" key="7">
    <source>
        <dbReference type="ARBA" id="ARBA00022840"/>
    </source>
</evidence>
<evidence type="ECO:0000256" key="6">
    <source>
        <dbReference type="ARBA" id="ARBA00022839"/>
    </source>
</evidence>
<organism evidence="11 12">
    <name type="scientific">Cellulomonas septica</name>
    <dbReference type="NCBI Taxonomy" id="285080"/>
    <lineage>
        <taxon>Bacteria</taxon>
        <taxon>Bacillati</taxon>
        <taxon>Actinomycetota</taxon>
        <taxon>Actinomycetes</taxon>
        <taxon>Micrococcales</taxon>
        <taxon>Cellulomonadaceae</taxon>
        <taxon>Cellulomonas</taxon>
    </lineage>
</organism>
<dbReference type="Proteomes" id="UP000777774">
    <property type="component" value="Unassembled WGS sequence"/>
</dbReference>
<evidence type="ECO:0000313" key="12">
    <source>
        <dbReference type="Proteomes" id="UP000777774"/>
    </source>
</evidence>
<dbReference type="InterPro" id="IPR027417">
    <property type="entry name" value="P-loop_NTPase"/>
</dbReference>
<keyword evidence="3" id="KW-0227">DNA damage</keyword>
<accession>A0ABX1K388</accession>
<evidence type="ECO:0000256" key="8">
    <source>
        <dbReference type="ARBA" id="ARBA00023125"/>
    </source>
</evidence>